<dbReference type="Proteomes" id="UP000650467">
    <property type="component" value="Unassembled WGS sequence"/>
</dbReference>
<keyword evidence="3" id="KW-1185">Reference proteome</keyword>
<dbReference type="OrthoDB" id="10602226at2759"/>
<sequence length="117" mass="11734">MADDGAWDDINDEDFHHAGAAAGEDAVGGADEGDAAGGAEDDAAGGVAAGGEMIAAKEGPLLVDAATIAAIRQQTQAVLAQCSWCHLHRVVFAWMVWSLPLVAAVVLGDGTCCAADD</sequence>
<evidence type="ECO:0000313" key="3">
    <source>
        <dbReference type="Proteomes" id="UP000650467"/>
    </source>
</evidence>
<name>A0A835SQ75_CHLIN</name>
<evidence type="ECO:0000313" key="2">
    <source>
        <dbReference type="EMBL" id="KAG2429287.1"/>
    </source>
</evidence>
<protein>
    <submittedName>
        <fullName evidence="2">Uncharacterized protein</fullName>
    </submittedName>
</protein>
<accession>A0A835SQ75</accession>
<comment type="caution">
    <text evidence="2">The sequence shown here is derived from an EMBL/GenBank/DDBJ whole genome shotgun (WGS) entry which is preliminary data.</text>
</comment>
<organism evidence="2 3">
    <name type="scientific">Chlamydomonas incerta</name>
    <dbReference type="NCBI Taxonomy" id="51695"/>
    <lineage>
        <taxon>Eukaryota</taxon>
        <taxon>Viridiplantae</taxon>
        <taxon>Chlorophyta</taxon>
        <taxon>core chlorophytes</taxon>
        <taxon>Chlorophyceae</taxon>
        <taxon>CS clade</taxon>
        <taxon>Chlamydomonadales</taxon>
        <taxon>Chlamydomonadaceae</taxon>
        <taxon>Chlamydomonas</taxon>
    </lineage>
</organism>
<gene>
    <name evidence="2" type="ORF">HXX76_011055</name>
</gene>
<reference evidence="2" key="1">
    <citation type="journal article" date="2020" name="bioRxiv">
        <title>Comparative genomics of Chlamydomonas.</title>
        <authorList>
            <person name="Craig R.J."/>
            <person name="Hasan A.R."/>
            <person name="Ness R.W."/>
            <person name="Keightley P.D."/>
        </authorList>
    </citation>
    <scope>NUCLEOTIDE SEQUENCE</scope>
    <source>
        <strain evidence="2">SAG 7.73</strain>
    </source>
</reference>
<feature type="region of interest" description="Disordered" evidence="1">
    <location>
        <begin position="21"/>
        <end position="43"/>
    </location>
</feature>
<feature type="compositionally biased region" description="Acidic residues" evidence="1">
    <location>
        <begin position="31"/>
        <end position="43"/>
    </location>
</feature>
<proteinExistence type="predicted"/>
<evidence type="ECO:0000256" key="1">
    <source>
        <dbReference type="SAM" id="MobiDB-lite"/>
    </source>
</evidence>
<dbReference type="AlphaFoldDB" id="A0A835SQ75"/>
<dbReference type="EMBL" id="JAEHOC010000031">
    <property type="protein sequence ID" value="KAG2429287.1"/>
    <property type="molecule type" value="Genomic_DNA"/>
</dbReference>